<dbReference type="GO" id="GO:0006488">
    <property type="term" value="P:dolichol-linked oligosaccharide biosynthetic process"/>
    <property type="evidence" value="ECO:0007669"/>
    <property type="project" value="InterPro"/>
</dbReference>
<evidence type="ECO:0000256" key="5">
    <source>
        <dbReference type="ARBA" id="ARBA00022824"/>
    </source>
</evidence>
<evidence type="ECO:0000256" key="3">
    <source>
        <dbReference type="ARBA" id="ARBA00022676"/>
    </source>
</evidence>
<dbReference type="OrthoDB" id="7186565at2"/>
<evidence type="ECO:0000313" key="8">
    <source>
        <dbReference type="Proteomes" id="UP000199391"/>
    </source>
</evidence>
<gene>
    <name evidence="7" type="ORF">SAMN05216552_10074</name>
</gene>
<dbReference type="Pfam" id="PF04101">
    <property type="entry name" value="Glyco_tran_28_C"/>
    <property type="match status" value="1"/>
</dbReference>
<reference evidence="8" key="1">
    <citation type="submission" date="2016-10" db="EMBL/GenBank/DDBJ databases">
        <authorList>
            <person name="Varghese N."/>
            <person name="Submissions S."/>
        </authorList>
    </citation>
    <scope>NUCLEOTIDE SEQUENCE [LARGE SCALE GENOMIC DNA]</scope>
    <source>
        <strain evidence="8">CGMCC 1.11014</strain>
    </source>
</reference>
<keyword evidence="8" id="KW-1185">Reference proteome</keyword>
<dbReference type="InterPro" id="IPR007235">
    <property type="entry name" value="Glyco_trans_28_C"/>
</dbReference>
<dbReference type="STRING" id="1035707.SAMN05216552_10074"/>
<organism evidence="7 8">
    <name type="scientific">Pseudoduganella namucuonensis</name>
    <dbReference type="NCBI Taxonomy" id="1035707"/>
    <lineage>
        <taxon>Bacteria</taxon>
        <taxon>Pseudomonadati</taxon>
        <taxon>Pseudomonadota</taxon>
        <taxon>Betaproteobacteria</taxon>
        <taxon>Burkholderiales</taxon>
        <taxon>Oxalobacteraceae</taxon>
        <taxon>Telluria group</taxon>
        <taxon>Pseudoduganella</taxon>
    </lineage>
</organism>
<comment type="similarity">
    <text evidence="2">Belongs to the glycosyltransferase 28 family.</text>
</comment>
<name>A0A1I7I0G6_9BURK</name>
<sequence>MIFVTVGSQMAFDRLVGAVDDWAESRRPGVDIFAQIGPSTYQPRALRHAHALTPAEFNAAVARADIIVAHAGMGSVLTALEMGKTLVLMPRRGDLQETRNDHQIATARWLGERPGIHVAMDETELDAALTAALAAARRNATISAYASPSLIEAVRRFVAA</sequence>
<dbReference type="Gene3D" id="3.40.50.2000">
    <property type="entry name" value="Glycogen Phosphorylase B"/>
    <property type="match status" value="1"/>
</dbReference>
<dbReference type="RefSeq" id="WP_093555252.1">
    <property type="nucleotide sequence ID" value="NZ_FPBO01000007.1"/>
</dbReference>
<dbReference type="PANTHER" id="PTHR12867:SF6">
    <property type="entry name" value="N-ACETYLGLUCOSAMINYLDIPHOSPHODOLICHOL N-ACETYLGLUCOSAMINYLTRANSFERASE"/>
    <property type="match status" value="1"/>
</dbReference>
<keyword evidence="4 7" id="KW-0808">Transferase</keyword>
<dbReference type="AlphaFoldDB" id="A0A1I7I0G6"/>
<proteinExistence type="inferred from homology"/>
<evidence type="ECO:0000256" key="1">
    <source>
        <dbReference type="ARBA" id="ARBA00004240"/>
    </source>
</evidence>
<dbReference type="SUPFAM" id="SSF53756">
    <property type="entry name" value="UDP-Glycosyltransferase/glycogen phosphorylase"/>
    <property type="match status" value="1"/>
</dbReference>
<dbReference type="PANTHER" id="PTHR12867">
    <property type="entry name" value="GLYCOSYL TRANSFERASE-RELATED"/>
    <property type="match status" value="1"/>
</dbReference>
<comment type="subcellular location">
    <subcellularLocation>
        <location evidence="1">Endoplasmic reticulum</location>
    </subcellularLocation>
</comment>
<evidence type="ECO:0000256" key="4">
    <source>
        <dbReference type="ARBA" id="ARBA00022679"/>
    </source>
</evidence>
<dbReference type="Proteomes" id="UP000199391">
    <property type="component" value="Unassembled WGS sequence"/>
</dbReference>
<dbReference type="GO" id="GO:0016758">
    <property type="term" value="F:hexosyltransferase activity"/>
    <property type="evidence" value="ECO:0007669"/>
    <property type="project" value="InterPro"/>
</dbReference>
<protein>
    <submittedName>
        <fullName evidence="7">UDP-N-acetylglucosamine transferase subunit ALG13</fullName>
    </submittedName>
</protein>
<evidence type="ECO:0000313" key="7">
    <source>
        <dbReference type="EMBL" id="SFU66439.1"/>
    </source>
</evidence>
<dbReference type="EMBL" id="FPBO01000007">
    <property type="protein sequence ID" value="SFU66439.1"/>
    <property type="molecule type" value="Genomic_DNA"/>
</dbReference>
<evidence type="ECO:0000256" key="2">
    <source>
        <dbReference type="ARBA" id="ARBA00006962"/>
    </source>
</evidence>
<evidence type="ECO:0000259" key="6">
    <source>
        <dbReference type="Pfam" id="PF04101"/>
    </source>
</evidence>
<feature type="domain" description="Glycosyl transferase family 28 C-terminal" evidence="6">
    <location>
        <begin position="1"/>
        <end position="136"/>
    </location>
</feature>
<keyword evidence="5" id="KW-0256">Endoplasmic reticulum</keyword>
<dbReference type="InterPro" id="IPR039042">
    <property type="entry name" value="Alg13-like"/>
</dbReference>
<keyword evidence="3" id="KW-0328">Glycosyltransferase</keyword>
<accession>A0A1I7I0G6</accession>